<feature type="signal peptide" evidence="7">
    <location>
        <begin position="1"/>
        <end position="35"/>
    </location>
</feature>
<evidence type="ECO:0000256" key="7">
    <source>
        <dbReference type="SAM" id="SignalP"/>
    </source>
</evidence>
<dbReference type="InterPro" id="IPR039426">
    <property type="entry name" value="TonB-dep_rcpt-like"/>
</dbReference>
<evidence type="ECO:0000256" key="3">
    <source>
        <dbReference type="ARBA" id="ARBA00022452"/>
    </source>
</evidence>
<dbReference type="InterPro" id="IPR013784">
    <property type="entry name" value="Carb-bd-like_fold"/>
</dbReference>
<evidence type="ECO:0000256" key="1">
    <source>
        <dbReference type="ARBA" id="ARBA00004571"/>
    </source>
</evidence>
<dbReference type="EMBL" id="JBIGHY010000006">
    <property type="protein sequence ID" value="MFG6415691.1"/>
    <property type="molecule type" value="Genomic_DNA"/>
</dbReference>
<name>A0ABW7EQC0_9BURK</name>
<feature type="chain" id="PRO_5045105291" evidence="7">
    <location>
        <begin position="36"/>
        <end position="986"/>
    </location>
</feature>
<dbReference type="SUPFAM" id="SSF56935">
    <property type="entry name" value="Porins"/>
    <property type="match status" value="1"/>
</dbReference>
<evidence type="ECO:0000256" key="5">
    <source>
        <dbReference type="ARBA" id="ARBA00023136"/>
    </source>
</evidence>
<comment type="subcellular location">
    <subcellularLocation>
        <location evidence="1">Cell outer membrane</location>
        <topology evidence="1">Multi-pass membrane protein</topology>
    </subcellularLocation>
</comment>
<proteinExistence type="predicted"/>
<dbReference type="PANTHER" id="PTHR30069">
    <property type="entry name" value="TONB-DEPENDENT OUTER MEMBRANE RECEPTOR"/>
    <property type="match status" value="1"/>
</dbReference>
<feature type="domain" description="TonB-dependent transporter Oar-like beta-barrel" evidence="8">
    <location>
        <begin position="399"/>
        <end position="702"/>
    </location>
</feature>
<dbReference type="Gene3D" id="2.60.40.1120">
    <property type="entry name" value="Carboxypeptidase-like, regulatory domain"/>
    <property type="match status" value="1"/>
</dbReference>
<dbReference type="PANTHER" id="PTHR30069:SF46">
    <property type="entry name" value="OAR PROTEIN"/>
    <property type="match status" value="1"/>
</dbReference>
<keyword evidence="9" id="KW-0675">Receptor</keyword>
<keyword evidence="6" id="KW-0998">Cell outer membrane</keyword>
<organism evidence="9 10">
    <name type="scientific">Pelomonas dachongensis</name>
    <dbReference type="NCBI Taxonomy" id="3299029"/>
    <lineage>
        <taxon>Bacteria</taxon>
        <taxon>Pseudomonadati</taxon>
        <taxon>Pseudomonadota</taxon>
        <taxon>Betaproteobacteria</taxon>
        <taxon>Burkholderiales</taxon>
        <taxon>Sphaerotilaceae</taxon>
        <taxon>Roseateles</taxon>
    </lineage>
</organism>
<evidence type="ECO:0000256" key="4">
    <source>
        <dbReference type="ARBA" id="ARBA00022692"/>
    </source>
</evidence>
<keyword evidence="10" id="KW-1185">Reference proteome</keyword>
<keyword evidence="7" id="KW-0732">Signal</keyword>
<dbReference type="SUPFAM" id="SSF49452">
    <property type="entry name" value="Starch-binding domain-like"/>
    <property type="match status" value="1"/>
</dbReference>
<gene>
    <name evidence="9" type="ORF">ACG02S_17500</name>
</gene>
<dbReference type="Pfam" id="PF25183">
    <property type="entry name" value="OMP_b-brl_4"/>
    <property type="match status" value="2"/>
</dbReference>
<dbReference type="RefSeq" id="WP_394471759.1">
    <property type="nucleotide sequence ID" value="NZ_JBIGHY010000006.1"/>
</dbReference>
<reference evidence="9 10" key="1">
    <citation type="submission" date="2024-09" db="EMBL/GenBank/DDBJ databases">
        <title>Novel species of the genus Pelomonas and Roseateles isolated from streams.</title>
        <authorList>
            <person name="Lu H."/>
        </authorList>
    </citation>
    <scope>NUCLEOTIDE SEQUENCE [LARGE SCALE GENOMIC DNA]</scope>
    <source>
        <strain evidence="9 10">DC23W</strain>
    </source>
</reference>
<accession>A0ABW7EQC0</accession>
<dbReference type="InterPro" id="IPR057601">
    <property type="entry name" value="Oar-like_b-barrel"/>
</dbReference>
<evidence type="ECO:0000259" key="8">
    <source>
        <dbReference type="Pfam" id="PF25183"/>
    </source>
</evidence>
<feature type="domain" description="TonB-dependent transporter Oar-like beta-barrel" evidence="8">
    <location>
        <begin position="255"/>
        <end position="333"/>
    </location>
</feature>
<evidence type="ECO:0000256" key="2">
    <source>
        <dbReference type="ARBA" id="ARBA00022448"/>
    </source>
</evidence>
<evidence type="ECO:0000313" key="10">
    <source>
        <dbReference type="Proteomes" id="UP001606300"/>
    </source>
</evidence>
<keyword evidence="5" id="KW-0472">Membrane</keyword>
<sequence>MSTRTTCGKPSLLARHLCAAGLLSGLLIAALPAQAQTANATVRGTITTAGAAVPAGTDVIAVNKANGNTYRTKALADGSYVLVGLNPGTYEIRVGGATSGSLVTLSVGQNATVDLGSAAGTATSQLGTVVIEGSAQRQGVIDSQVGTTVSNKMIEAIPQASRNFLSAADFAPGVRFDTDAGGNTRLRGGSQNIDSVNVFIDGVGQKNNILRGGVVGQDTSRGNPFPQAAIAEYRVLTQNYKAEYDQVSSVAISAVTKSGGNETHGNVYVNRTGSNWTALSPIQKKDEANGIASPSSRQIEAGFSLGGAIKPDTLHYFLAYDGKSLDKPRQLTAMNLDKYPGSPGLVPTIAGQQGSFKGQFEQHLLFGKLSAEIDDRQRLDISTTLRKETGYSVDGDRFAPSTALNNNNNAYRVDVTHEYTGNDWLNEARAGWESSKWNPQSDSAEPLVRYKYSPTNAISNVQDIFFTGGSPNAQDRRQSGFYLKDDVTYTGRAGHVIKGGVQFKAMEYELSGTAFRVPAIDTVLNVTTGQPYFNGLACTGTNVSSNGLSSDQCNIRLAIPTASAAFKNNQFGIYLQDDWKVTKQLEVNVGARWDYEDNMLNNNYVTPADRVAALNALDGRTVDGITAPAGQTYAQSLAKGGINIADYISNGSSRKPFKGAFAPRLGASYDVLGNKATVIYGGWGRSYDRRMANNALDELQKNAAPGGETWLIKNDFKMPYADQASLGVRQALGMWNMDVAISKIHAKNQFIWFHGNRDPNGGFGNSNSVDPLWGGPNGFGSVVLGDFKGQNKATSLFLSLEKPYTQASGWSMTVAYTYTDAKTTNNEWSDDIFDWTYGKSTYGFRPSKDAEKHRLVVGGLMDKLPWGMQLSGKLTVGDGQPRRVVDCHTGFSGANGCRAVSRGSDTFKQMDLALAKNFKVWGGELQLRADVLNLFNTANWGYYDDWVGGPSTPPKNALGGDNANFDTRTGVRGSMRQFKLGASYTF</sequence>
<dbReference type="InterPro" id="IPR036942">
    <property type="entry name" value="Beta-barrel_TonB_sf"/>
</dbReference>
<keyword evidence="4" id="KW-0812">Transmembrane</keyword>
<dbReference type="Proteomes" id="UP001606300">
    <property type="component" value="Unassembled WGS sequence"/>
</dbReference>
<evidence type="ECO:0000313" key="9">
    <source>
        <dbReference type="EMBL" id="MFG6415691.1"/>
    </source>
</evidence>
<comment type="caution">
    <text evidence="9">The sequence shown here is derived from an EMBL/GenBank/DDBJ whole genome shotgun (WGS) entry which is preliminary data.</text>
</comment>
<protein>
    <submittedName>
        <fullName evidence="9">TonB-dependent receptor domain-containing protein</fullName>
    </submittedName>
</protein>
<evidence type="ECO:0000256" key="6">
    <source>
        <dbReference type="ARBA" id="ARBA00023237"/>
    </source>
</evidence>
<keyword evidence="3" id="KW-1134">Transmembrane beta strand</keyword>
<keyword evidence="2" id="KW-0813">Transport</keyword>
<dbReference type="Gene3D" id="2.40.170.20">
    <property type="entry name" value="TonB-dependent receptor, beta-barrel domain"/>
    <property type="match status" value="1"/>
</dbReference>